<organism evidence="1 2">
    <name type="scientific">Paraburkholderia fungorum</name>
    <dbReference type="NCBI Taxonomy" id="134537"/>
    <lineage>
        <taxon>Bacteria</taxon>
        <taxon>Pseudomonadati</taxon>
        <taxon>Pseudomonadota</taxon>
        <taxon>Betaproteobacteria</taxon>
        <taxon>Burkholderiales</taxon>
        <taxon>Burkholderiaceae</taxon>
        <taxon>Paraburkholderia</taxon>
    </lineage>
</organism>
<dbReference type="EMBL" id="CP010027">
    <property type="protein sequence ID" value="AJZ62105.1"/>
    <property type="molecule type" value="Genomic_DNA"/>
</dbReference>
<dbReference type="GeneID" id="66518952"/>
<dbReference type="AlphaFoldDB" id="A0AAU8TM93"/>
<dbReference type="KEGG" id="bfn:OI25_5099"/>
<sequence length="116" mass="12773">MTKVVFPRFYAALIRTDSFISVVERNGLRNEKYGSENVFHHVALCEPGDWAGCEWHMYGLPPQGAYSPLAATKPPAFTGYAEVHQSVSYAASAVSRLVSKMRGAGAVQNDVHQERS</sequence>
<evidence type="ECO:0000313" key="1">
    <source>
        <dbReference type="EMBL" id="AJZ62105.1"/>
    </source>
</evidence>
<accession>A0AAU8TM93</accession>
<reference evidence="1 2" key="1">
    <citation type="journal article" date="2015" name="Genome Announc.">
        <title>Complete genome sequences for 59 burkholderia isolates, both pathogenic and near neighbor.</title>
        <authorList>
            <person name="Johnson S.L."/>
            <person name="Bishop-Lilly K.A."/>
            <person name="Ladner J.T."/>
            <person name="Daligault H.E."/>
            <person name="Davenport K.W."/>
            <person name="Jaissle J."/>
            <person name="Frey K.G."/>
            <person name="Koroleva G.I."/>
            <person name="Bruce D.C."/>
            <person name="Coyne S.R."/>
            <person name="Broomall S.M."/>
            <person name="Li P.E."/>
            <person name="Teshima H."/>
            <person name="Gibbons H.S."/>
            <person name="Palacios G.F."/>
            <person name="Rosenzweig C.N."/>
            <person name="Redden C.L."/>
            <person name="Xu Y."/>
            <person name="Minogue T.D."/>
            <person name="Chain P.S."/>
        </authorList>
    </citation>
    <scope>NUCLEOTIDE SEQUENCE [LARGE SCALE GENOMIC DNA]</scope>
    <source>
        <strain evidence="1 2">ATCC BAA-463</strain>
    </source>
</reference>
<evidence type="ECO:0000313" key="2">
    <source>
        <dbReference type="Proteomes" id="UP000032614"/>
    </source>
</evidence>
<name>A0AAU8TM93_9BURK</name>
<gene>
    <name evidence="1" type="ORF">OI25_5099</name>
</gene>
<dbReference type="RefSeq" id="WP_046571908.1">
    <property type="nucleotide sequence ID" value="NZ_CP010027.1"/>
</dbReference>
<dbReference type="Proteomes" id="UP000032614">
    <property type="component" value="Chromosome 2"/>
</dbReference>
<proteinExistence type="predicted"/>
<protein>
    <submittedName>
        <fullName evidence="1">Uncharacterized protein</fullName>
    </submittedName>
</protein>